<evidence type="ECO:0000256" key="4">
    <source>
        <dbReference type="ARBA" id="ARBA00048073"/>
    </source>
</evidence>
<dbReference type="InterPro" id="IPR013024">
    <property type="entry name" value="GGCT-like"/>
</dbReference>
<evidence type="ECO:0000256" key="2">
    <source>
        <dbReference type="ARBA" id="ARBA00012344"/>
    </source>
</evidence>
<dbReference type="PANTHER" id="PTHR12192">
    <property type="entry name" value="CATION TRANSPORT PROTEIN CHAC-RELATED"/>
    <property type="match status" value="1"/>
</dbReference>
<dbReference type="GO" id="GO:0061928">
    <property type="term" value="F:glutathione specific gamma-glutamylcyclotransferase activity"/>
    <property type="evidence" value="ECO:0007669"/>
    <property type="project" value="UniProtKB-EC"/>
</dbReference>
<keyword evidence="6" id="KW-1185">Reference proteome</keyword>
<dbReference type="Proteomes" id="UP001168821">
    <property type="component" value="Unassembled WGS sequence"/>
</dbReference>
<dbReference type="GO" id="GO:0005737">
    <property type="term" value="C:cytoplasm"/>
    <property type="evidence" value="ECO:0007669"/>
    <property type="project" value="TreeGrafter"/>
</dbReference>
<reference evidence="5" key="1">
    <citation type="journal article" date="2023" name="G3 (Bethesda)">
        <title>Whole genome assemblies of Zophobas morio and Tenebrio molitor.</title>
        <authorList>
            <person name="Kaur S."/>
            <person name="Stinson S.A."/>
            <person name="diCenzo G.C."/>
        </authorList>
    </citation>
    <scope>NUCLEOTIDE SEQUENCE</scope>
    <source>
        <strain evidence="5">QUZm001</strain>
    </source>
</reference>
<dbReference type="PANTHER" id="PTHR12192:SF26">
    <property type="entry name" value="GLUTATHIONE-SPECIFIC GAMMA-GLUTAMYLCYCLOTRANSFERASE 1"/>
    <property type="match status" value="1"/>
</dbReference>
<protein>
    <recommendedName>
        <fullName evidence="2">glutathione-specific gamma-glutamylcyclotransferase</fullName>
        <ecNumber evidence="2">4.3.2.7</ecNumber>
    </recommendedName>
</protein>
<dbReference type="CDD" id="cd06661">
    <property type="entry name" value="GGCT_like"/>
    <property type="match status" value="1"/>
</dbReference>
<gene>
    <name evidence="5" type="ORF">Zmor_002692</name>
</gene>
<dbReference type="AlphaFoldDB" id="A0AA38HMF1"/>
<comment type="catalytic activity">
    <reaction evidence="4">
        <text>glutathione = L-cysteinylglycine + 5-oxo-L-proline</text>
        <dbReference type="Rhea" id="RHEA:47724"/>
        <dbReference type="ChEBI" id="CHEBI:57925"/>
        <dbReference type="ChEBI" id="CHEBI:58402"/>
        <dbReference type="ChEBI" id="CHEBI:61694"/>
        <dbReference type="EC" id="4.3.2.7"/>
    </reaction>
</comment>
<proteinExistence type="inferred from homology"/>
<keyword evidence="3" id="KW-0456">Lyase</keyword>
<evidence type="ECO:0000313" key="6">
    <source>
        <dbReference type="Proteomes" id="UP001168821"/>
    </source>
</evidence>
<dbReference type="EC" id="4.3.2.7" evidence="2"/>
<dbReference type="Gene3D" id="3.10.490.10">
    <property type="entry name" value="Gamma-glutamyl cyclotransferase-like"/>
    <property type="match status" value="1"/>
</dbReference>
<dbReference type="InterPro" id="IPR036568">
    <property type="entry name" value="GGCT-like_sf"/>
</dbReference>
<dbReference type="Pfam" id="PF04752">
    <property type="entry name" value="ChaC"/>
    <property type="match status" value="1"/>
</dbReference>
<dbReference type="InterPro" id="IPR006840">
    <property type="entry name" value="ChaC"/>
</dbReference>
<dbReference type="SUPFAM" id="SSF110857">
    <property type="entry name" value="Gamma-glutamyl cyclotransferase-like"/>
    <property type="match status" value="1"/>
</dbReference>
<name>A0AA38HMF1_9CUCU</name>
<accession>A0AA38HMF1</accession>
<comment type="similarity">
    <text evidence="1">Belongs to the gamma-glutamylcyclotransferase family. ChaC subfamily.</text>
</comment>
<evidence type="ECO:0000256" key="3">
    <source>
        <dbReference type="ARBA" id="ARBA00023239"/>
    </source>
</evidence>
<sequence>MEAASGVAVLEDEVFHNETKALWVFAYGSLCWKPGFQFHKAVTGYVQGFHRRFWQGNTTHRGTEDKPGRVATLVESSKGLVYGVAFAISGEAAIPYLSKRECELGGYTTVFTTFYPVSGDPFKVLLYVATPKNPLWMGDAKIVDIAEQIVDCRGPSGYNVEYVLRLANFMKHHFPECEDNHLYSLEEEVLRRVKDKKMCLRTLMGDGEGCVTFVKEERRRSTDSTDDNQERIETFQHTTRVPEKTLRCLNI</sequence>
<comment type="caution">
    <text evidence="5">The sequence shown here is derived from an EMBL/GenBank/DDBJ whole genome shotgun (WGS) entry which is preliminary data.</text>
</comment>
<evidence type="ECO:0000313" key="5">
    <source>
        <dbReference type="EMBL" id="KAJ3639327.1"/>
    </source>
</evidence>
<evidence type="ECO:0000256" key="1">
    <source>
        <dbReference type="ARBA" id="ARBA00009662"/>
    </source>
</evidence>
<dbReference type="GO" id="GO:0006751">
    <property type="term" value="P:glutathione catabolic process"/>
    <property type="evidence" value="ECO:0007669"/>
    <property type="project" value="InterPro"/>
</dbReference>
<organism evidence="5 6">
    <name type="scientific">Zophobas morio</name>
    <dbReference type="NCBI Taxonomy" id="2755281"/>
    <lineage>
        <taxon>Eukaryota</taxon>
        <taxon>Metazoa</taxon>
        <taxon>Ecdysozoa</taxon>
        <taxon>Arthropoda</taxon>
        <taxon>Hexapoda</taxon>
        <taxon>Insecta</taxon>
        <taxon>Pterygota</taxon>
        <taxon>Neoptera</taxon>
        <taxon>Endopterygota</taxon>
        <taxon>Coleoptera</taxon>
        <taxon>Polyphaga</taxon>
        <taxon>Cucujiformia</taxon>
        <taxon>Tenebrionidae</taxon>
        <taxon>Zophobas</taxon>
    </lineage>
</organism>
<dbReference type="EMBL" id="JALNTZ010000010">
    <property type="protein sequence ID" value="KAJ3639327.1"/>
    <property type="molecule type" value="Genomic_DNA"/>
</dbReference>